<sequence length="217" mass="24011">MAFPSAPQDTLLHVLLPVHMEFVNRVVEAYPKTSSGVLGSIRGAKYHSSVHQLEMVLLQKYAHFAVQTQRLFPSLPLLTTRFRRNFGLISSSIGTSVQEASLQDYSSAILVCPGGDVAQELDLSKISTSRLWAAETVRMEGHMLGEKEAEGELMNTLYDHCAVVWIRGELAQYLDLDILRGWELYSSALSVIDDLSGADEDRDPQMVPFGSLGDKVV</sequence>
<comment type="caution">
    <text evidence="1">The sequence shown here is derived from an EMBL/GenBank/DDBJ whole genome shotgun (WGS) entry which is preliminary data.</text>
</comment>
<protein>
    <submittedName>
        <fullName evidence="1">Uncharacterized protein</fullName>
    </submittedName>
</protein>
<keyword evidence="2" id="KW-1185">Reference proteome</keyword>
<reference evidence="1 2" key="1">
    <citation type="submission" date="2024-01" db="EMBL/GenBank/DDBJ databases">
        <title>A draft genome for a cacao thread blight-causing isolate of Paramarasmius palmivorus.</title>
        <authorList>
            <person name="Baruah I.K."/>
            <person name="Bukari Y."/>
            <person name="Amoako-Attah I."/>
            <person name="Meinhardt L.W."/>
            <person name="Bailey B.A."/>
            <person name="Cohen S.P."/>
        </authorList>
    </citation>
    <scope>NUCLEOTIDE SEQUENCE [LARGE SCALE GENOMIC DNA]</scope>
    <source>
        <strain evidence="1 2">GH-12</strain>
    </source>
</reference>
<dbReference type="EMBL" id="JAYKXP010000043">
    <property type="protein sequence ID" value="KAK7038681.1"/>
    <property type="molecule type" value="Genomic_DNA"/>
</dbReference>
<evidence type="ECO:0000313" key="1">
    <source>
        <dbReference type="EMBL" id="KAK7038681.1"/>
    </source>
</evidence>
<dbReference type="AlphaFoldDB" id="A0AAW0CKK8"/>
<accession>A0AAW0CKK8</accession>
<proteinExistence type="predicted"/>
<evidence type="ECO:0000313" key="2">
    <source>
        <dbReference type="Proteomes" id="UP001383192"/>
    </source>
</evidence>
<name>A0AAW0CKK8_9AGAR</name>
<gene>
    <name evidence="1" type="ORF">VNI00_010565</name>
</gene>
<dbReference type="Proteomes" id="UP001383192">
    <property type="component" value="Unassembled WGS sequence"/>
</dbReference>
<organism evidence="1 2">
    <name type="scientific">Paramarasmius palmivorus</name>
    <dbReference type="NCBI Taxonomy" id="297713"/>
    <lineage>
        <taxon>Eukaryota</taxon>
        <taxon>Fungi</taxon>
        <taxon>Dikarya</taxon>
        <taxon>Basidiomycota</taxon>
        <taxon>Agaricomycotina</taxon>
        <taxon>Agaricomycetes</taxon>
        <taxon>Agaricomycetidae</taxon>
        <taxon>Agaricales</taxon>
        <taxon>Marasmiineae</taxon>
        <taxon>Marasmiaceae</taxon>
        <taxon>Paramarasmius</taxon>
    </lineage>
</organism>